<gene>
    <name evidence="2" type="ORF">CQ12_37000</name>
</gene>
<proteinExistence type="predicted"/>
<dbReference type="PROSITE" id="PS51257">
    <property type="entry name" value="PROKAR_LIPOPROTEIN"/>
    <property type="match status" value="1"/>
</dbReference>
<dbReference type="OrthoDB" id="7060861at2"/>
<feature type="signal peptide" evidence="1">
    <location>
        <begin position="1"/>
        <end position="21"/>
    </location>
</feature>
<dbReference type="AlphaFoldDB" id="A0A0R3KN68"/>
<name>A0A0R3KN68_9BRAD</name>
<evidence type="ECO:0000313" key="3">
    <source>
        <dbReference type="Proteomes" id="UP000050863"/>
    </source>
</evidence>
<dbReference type="InterPro" id="IPR001893">
    <property type="entry name" value="Cys-rich_GLG1_repeat"/>
</dbReference>
<accession>A0A0R3KN68</accession>
<dbReference type="RefSeq" id="WP_057840698.1">
    <property type="nucleotide sequence ID" value="NZ_LLXZ01000224.1"/>
</dbReference>
<dbReference type="GO" id="GO:0016020">
    <property type="term" value="C:membrane"/>
    <property type="evidence" value="ECO:0007669"/>
    <property type="project" value="InterPro"/>
</dbReference>
<feature type="chain" id="PRO_5006442235" description="3',5'-cyclic-nucleotide phosphodiesterase" evidence="1">
    <location>
        <begin position="22"/>
        <end position="73"/>
    </location>
</feature>
<protein>
    <recommendedName>
        <fullName evidence="4">3',5'-cyclic-nucleotide phosphodiesterase</fullName>
    </recommendedName>
</protein>
<comment type="caution">
    <text evidence="2">The sequence shown here is derived from an EMBL/GenBank/DDBJ whole genome shotgun (WGS) entry which is preliminary data.</text>
</comment>
<evidence type="ECO:0000313" key="2">
    <source>
        <dbReference type="EMBL" id="KRQ93711.1"/>
    </source>
</evidence>
<dbReference type="Pfam" id="PF00839">
    <property type="entry name" value="Cys_rich_FGFR"/>
    <property type="match status" value="1"/>
</dbReference>
<keyword evidence="3" id="KW-1185">Reference proteome</keyword>
<dbReference type="Proteomes" id="UP000050863">
    <property type="component" value="Unassembled WGS sequence"/>
</dbReference>
<evidence type="ECO:0008006" key="4">
    <source>
        <dbReference type="Google" id="ProtNLM"/>
    </source>
</evidence>
<organism evidence="2 3">
    <name type="scientific">Bradyrhizobium jicamae</name>
    <dbReference type="NCBI Taxonomy" id="280332"/>
    <lineage>
        <taxon>Bacteria</taxon>
        <taxon>Pseudomonadati</taxon>
        <taxon>Pseudomonadota</taxon>
        <taxon>Alphaproteobacteria</taxon>
        <taxon>Hyphomicrobiales</taxon>
        <taxon>Nitrobacteraceae</taxon>
        <taxon>Bradyrhizobium</taxon>
    </lineage>
</organism>
<evidence type="ECO:0000256" key="1">
    <source>
        <dbReference type="SAM" id="SignalP"/>
    </source>
</evidence>
<dbReference type="EMBL" id="LLXZ01000224">
    <property type="protein sequence ID" value="KRQ93711.1"/>
    <property type="molecule type" value="Genomic_DNA"/>
</dbReference>
<reference evidence="2 3" key="1">
    <citation type="submission" date="2014-03" db="EMBL/GenBank/DDBJ databases">
        <title>Bradyrhizobium valentinum sp. nov., isolated from effective nodules of Lupinus mariae-josephae, a lupine endemic of basic-lime soils in Eastern Spain.</title>
        <authorList>
            <person name="Duran D."/>
            <person name="Rey L."/>
            <person name="Navarro A."/>
            <person name="Busquets A."/>
            <person name="Imperial J."/>
            <person name="Ruiz-Argueso T."/>
        </authorList>
    </citation>
    <scope>NUCLEOTIDE SEQUENCE [LARGE SCALE GENOMIC DNA]</scope>
    <source>
        <strain evidence="2 3">PAC68</strain>
    </source>
</reference>
<sequence length="73" mass="7454">MPKLGFVVLVLAIGCSGPAIAQTGDGRGACKADYDKYCAGTPPGGGRVVACLTKQQNQLSDACKKVLASRKAK</sequence>
<keyword evidence="1" id="KW-0732">Signal</keyword>